<proteinExistence type="predicted"/>
<dbReference type="PANTHER" id="PTHR34986:SF1">
    <property type="entry name" value="PROTEIN YIAL"/>
    <property type="match status" value="1"/>
</dbReference>
<evidence type="ECO:0000313" key="2">
    <source>
        <dbReference type="Proteomes" id="UP001155500"/>
    </source>
</evidence>
<keyword evidence="2" id="KW-1185">Reference proteome</keyword>
<dbReference type="RefSeq" id="WP_279572454.1">
    <property type="nucleotide sequence ID" value="NZ_LWID01000001.1"/>
</dbReference>
<comment type="caution">
    <text evidence="1">The sequence shown here is derived from an EMBL/GenBank/DDBJ whole genome shotgun (WGS) entry which is preliminary data.</text>
</comment>
<dbReference type="EMBL" id="LWID01000001">
    <property type="protein sequence ID" value="MDG6895015.1"/>
    <property type="molecule type" value="Genomic_DNA"/>
</dbReference>
<dbReference type="NCBIfam" id="TIGR00022">
    <property type="entry name" value="YhcH/YjgK/YiaL family protein"/>
    <property type="match status" value="1"/>
</dbReference>
<dbReference type="InterPro" id="IPR004375">
    <property type="entry name" value="NanQ/TabA/YiaL"/>
</dbReference>
<dbReference type="Gene3D" id="2.60.120.370">
    <property type="entry name" value="YhcH/YjgK/YiaL"/>
    <property type="match status" value="1"/>
</dbReference>
<evidence type="ECO:0000313" key="1">
    <source>
        <dbReference type="EMBL" id="MDG6895015.1"/>
    </source>
</evidence>
<name>A0A9X4PGZ5_9PAST</name>
<sequence length="156" mass="17961">MFFGHIQHIDFHLYPSAVQKALRFLQQTDFDQLEVGRYELEGDKIYVQVLDLQTQSAEQNLPEVHRHYLDVQYLHSGIEKIGVVADNGNNPVAQPYDTKRDILFYANVENESYLIMRPGNFAVFFPNDIHRPNCIDGQSSPIRKVVVKIAMSQLSP</sequence>
<dbReference type="PANTHER" id="PTHR34986">
    <property type="entry name" value="EVOLVED BETA-GALACTOSIDASE SUBUNIT BETA"/>
    <property type="match status" value="1"/>
</dbReference>
<dbReference type="Pfam" id="PF04074">
    <property type="entry name" value="DUF386"/>
    <property type="match status" value="1"/>
</dbReference>
<dbReference type="AlphaFoldDB" id="A0A9X4PGZ5"/>
<dbReference type="GO" id="GO:0005829">
    <property type="term" value="C:cytosol"/>
    <property type="evidence" value="ECO:0007669"/>
    <property type="project" value="TreeGrafter"/>
</dbReference>
<dbReference type="SUPFAM" id="SSF51197">
    <property type="entry name" value="Clavaminate synthase-like"/>
    <property type="match status" value="1"/>
</dbReference>
<gene>
    <name evidence="1" type="ORF">A6A20_05090</name>
</gene>
<dbReference type="Proteomes" id="UP001155500">
    <property type="component" value="Unassembled WGS sequence"/>
</dbReference>
<organism evidence="1 2">
    <name type="scientific">Volucribacter amazonae</name>
    <dbReference type="NCBI Taxonomy" id="256731"/>
    <lineage>
        <taxon>Bacteria</taxon>
        <taxon>Pseudomonadati</taxon>
        <taxon>Pseudomonadota</taxon>
        <taxon>Gammaproteobacteria</taxon>
        <taxon>Pasteurellales</taxon>
        <taxon>Pasteurellaceae</taxon>
        <taxon>Volucribacter</taxon>
    </lineage>
</organism>
<evidence type="ECO:0008006" key="3">
    <source>
        <dbReference type="Google" id="ProtNLM"/>
    </source>
</evidence>
<accession>A0A9X4PGZ5</accession>
<dbReference type="InterPro" id="IPR037012">
    <property type="entry name" value="NanQ/TabA/YiaL_sf"/>
</dbReference>
<reference evidence="1" key="1">
    <citation type="submission" date="2016-03" db="EMBL/GenBank/DDBJ databases">
        <title>Co-evolution between Pasteurellaceae and their hosts.</title>
        <authorList>
            <person name="Hansen M.J."/>
            <person name="Bojesen A.M."/>
            <person name="Planet P."/>
        </authorList>
    </citation>
    <scope>NUCLEOTIDE SEQUENCE</scope>
    <source>
        <strain evidence="1">146/S8/89</strain>
    </source>
</reference>
<protein>
    <recommendedName>
        <fullName evidence="3">YhcH/YjgK/YiaL family protein</fullName>
    </recommendedName>
</protein>